<sequence>MQPRSRGLKRSKSNDDEQSISHPCFPDDLMIRAILPRLPMESLRKFKCVSKRWHGLITIVSLLRRRHGTYKALSVVLSKYTRGNKINRMFLLLDELNSEEWNISYVMKRAFSGAVAVAVNRAFYWKTNNCVLSFSLRDEKFTDINLPDHKLDYSMHSIYDYHLTKWQGTLALLATSRRGDNEFWQLSYDLADQRRKNCSNL</sequence>
<dbReference type="AlphaFoldDB" id="A0AA87ZJT9"/>
<dbReference type="PANTHER" id="PTHR31672">
    <property type="entry name" value="BNACNNG10540D PROTEIN"/>
    <property type="match status" value="1"/>
</dbReference>
<organism evidence="2 3">
    <name type="scientific">Ficus carica</name>
    <name type="common">Common fig</name>
    <dbReference type="NCBI Taxonomy" id="3494"/>
    <lineage>
        <taxon>Eukaryota</taxon>
        <taxon>Viridiplantae</taxon>
        <taxon>Streptophyta</taxon>
        <taxon>Embryophyta</taxon>
        <taxon>Tracheophyta</taxon>
        <taxon>Spermatophyta</taxon>
        <taxon>Magnoliopsida</taxon>
        <taxon>eudicotyledons</taxon>
        <taxon>Gunneridae</taxon>
        <taxon>Pentapetalae</taxon>
        <taxon>rosids</taxon>
        <taxon>fabids</taxon>
        <taxon>Rosales</taxon>
        <taxon>Moraceae</taxon>
        <taxon>Ficeae</taxon>
        <taxon>Ficus</taxon>
    </lineage>
</organism>
<dbReference type="EMBL" id="BTGU01000005">
    <property type="protein sequence ID" value="GMN35767.1"/>
    <property type="molecule type" value="Genomic_DNA"/>
</dbReference>
<name>A0AA87ZJT9_FICCA</name>
<feature type="compositionally biased region" description="Basic residues" evidence="1">
    <location>
        <begin position="1"/>
        <end position="11"/>
    </location>
</feature>
<evidence type="ECO:0000313" key="3">
    <source>
        <dbReference type="Proteomes" id="UP001187192"/>
    </source>
</evidence>
<dbReference type="InterPro" id="IPR036047">
    <property type="entry name" value="F-box-like_dom_sf"/>
</dbReference>
<dbReference type="Proteomes" id="UP001187192">
    <property type="component" value="Unassembled WGS sequence"/>
</dbReference>
<proteinExistence type="predicted"/>
<evidence type="ECO:0000256" key="1">
    <source>
        <dbReference type="SAM" id="MobiDB-lite"/>
    </source>
</evidence>
<reference evidence="2" key="1">
    <citation type="submission" date="2023-07" db="EMBL/GenBank/DDBJ databases">
        <title>draft genome sequence of fig (Ficus carica).</title>
        <authorList>
            <person name="Takahashi T."/>
            <person name="Nishimura K."/>
        </authorList>
    </citation>
    <scope>NUCLEOTIDE SEQUENCE</scope>
</reference>
<gene>
    <name evidence="2" type="ORF">TIFTF001_005503</name>
</gene>
<dbReference type="PANTHER" id="PTHR31672:SF13">
    <property type="entry name" value="F-BOX PROTEIN CPR30-LIKE"/>
    <property type="match status" value="1"/>
</dbReference>
<protein>
    <recommendedName>
        <fullName evidence="4">F-box domain-containing protein</fullName>
    </recommendedName>
</protein>
<evidence type="ECO:0008006" key="4">
    <source>
        <dbReference type="Google" id="ProtNLM"/>
    </source>
</evidence>
<evidence type="ECO:0000313" key="2">
    <source>
        <dbReference type="EMBL" id="GMN35767.1"/>
    </source>
</evidence>
<keyword evidence="3" id="KW-1185">Reference proteome</keyword>
<comment type="caution">
    <text evidence="2">The sequence shown here is derived from an EMBL/GenBank/DDBJ whole genome shotgun (WGS) entry which is preliminary data.</text>
</comment>
<accession>A0AA87ZJT9</accession>
<feature type="region of interest" description="Disordered" evidence="1">
    <location>
        <begin position="1"/>
        <end position="21"/>
    </location>
</feature>
<dbReference type="SUPFAM" id="SSF81383">
    <property type="entry name" value="F-box domain"/>
    <property type="match status" value="1"/>
</dbReference>
<dbReference type="InterPro" id="IPR050796">
    <property type="entry name" value="SCF_F-box_component"/>
</dbReference>